<dbReference type="RefSeq" id="WP_230553870.1">
    <property type="nucleotide sequence ID" value="NZ_JAJISD010000014.1"/>
</dbReference>
<feature type="modified residue" description="4-aspartylphosphate" evidence="6">
    <location>
        <position position="54"/>
    </location>
</feature>
<dbReference type="InterPro" id="IPR001789">
    <property type="entry name" value="Sig_transdc_resp-reg_receiver"/>
</dbReference>
<evidence type="ECO:0000259" key="8">
    <source>
        <dbReference type="PROSITE" id="PS50110"/>
    </source>
</evidence>
<dbReference type="PANTHER" id="PTHR48111:SF4">
    <property type="entry name" value="DNA-BINDING DUAL TRANSCRIPTIONAL REGULATOR OMPR"/>
    <property type="match status" value="1"/>
</dbReference>
<keyword evidence="4 7" id="KW-0238">DNA-binding</keyword>
<dbReference type="Gene3D" id="6.10.250.690">
    <property type="match status" value="1"/>
</dbReference>
<keyword evidence="2" id="KW-0902">Two-component regulatory system</keyword>
<dbReference type="Pfam" id="PF00072">
    <property type="entry name" value="Response_reg"/>
    <property type="match status" value="1"/>
</dbReference>
<sequence>MQSPHILIVEDDPEIRTMVTRFLTRHGCRVTATADGSSMSRAIAAARIDLVILDIMLPGEDGLSICRRLRSSSSVPIIMLTAAGDPVARVVGLEMGADDYVAKPFDPHELLARVRAVLRRAAALPHADKAAGPMRFAGWQLDPVTRELHSPAGVRVILTGGEFDLLLAFCLHAQLTLTRDQLLDLTQGRGTEAVSRSIDILVSRVRRKIEEDPRDPVFIKTVRSGGYVFTPAVESP</sequence>
<evidence type="ECO:0000256" key="4">
    <source>
        <dbReference type="ARBA" id="ARBA00023125"/>
    </source>
</evidence>
<feature type="DNA-binding region" description="OmpR/PhoB-type" evidence="7">
    <location>
        <begin position="131"/>
        <end position="231"/>
    </location>
</feature>
<evidence type="ECO:0000256" key="3">
    <source>
        <dbReference type="ARBA" id="ARBA00023015"/>
    </source>
</evidence>
<dbReference type="PROSITE" id="PS51755">
    <property type="entry name" value="OMPR_PHOB"/>
    <property type="match status" value="1"/>
</dbReference>
<evidence type="ECO:0000256" key="1">
    <source>
        <dbReference type="ARBA" id="ARBA00022553"/>
    </source>
</evidence>
<dbReference type="InterPro" id="IPR001867">
    <property type="entry name" value="OmpR/PhoB-type_DNA-bd"/>
</dbReference>
<name>A0ABS8L2A8_9HYPH</name>
<dbReference type="Pfam" id="PF00486">
    <property type="entry name" value="Trans_reg_C"/>
    <property type="match status" value="1"/>
</dbReference>
<dbReference type="SUPFAM" id="SSF52172">
    <property type="entry name" value="CheY-like"/>
    <property type="match status" value="1"/>
</dbReference>
<keyword evidence="11" id="KW-1185">Reference proteome</keyword>
<proteinExistence type="predicted"/>
<dbReference type="SMART" id="SM00448">
    <property type="entry name" value="REC"/>
    <property type="match status" value="1"/>
</dbReference>
<evidence type="ECO:0000256" key="7">
    <source>
        <dbReference type="PROSITE-ProRule" id="PRU01091"/>
    </source>
</evidence>
<dbReference type="SUPFAM" id="SSF46894">
    <property type="entry name" value="C-terminal effector domain of the bipartite response regulators"/>
    <property type="match status" value="1"/>
</dbReference>
<dbReference type="Gene3D" id="3.40.50.2300">
    <property type="match status" value="1"/>
</dbReference>
<evidence type="ECO:0000259" key="9">
    <source>
        <dbReference type="PROSITE" id="PS51755"/>
    </source>
</evidence>
<dbReference type="Gene3D" id="1.10.10.10">
    <property type="entry name" value="Winged helix-like DNA-binding domain superfamily/Winged helix DNA-binding domain"/>
    <property type="match status" value="1"/>
</dbReference>
<accession>A0ABS8L2A8</accession>
<dbReference type="SMART" id="SM00862">
    <property type="entry name" value="Trans_reg_C"/>
    <property type="match status" value="1"/>
</dbReference>
<dbReference type="CDD" id="cd00383">
    <property type="entry name" value="trans_reg_C"/>
    <property type="match status" value="1"/>
</dbReference>
<keyword evidence="3" id="KW-0805">Transcription regulation</keyword>
<dbReference type="InterPro" id="IPR039420">
    <property type="entry name" value="WalR-like"/>
</dbReference>
<evidence type="ECO:0000313" key="10">
    <source>
        <dbReference type="EMBL" id="MCC8432455.1"/>
    </source>
</evidence>
<protein>
    <submittedName>
        <fullName evidence="10">Response regulator</fullName>
    </submittedName>
</protein>
<evidence type="ECO:0000256" key="6">
    <source>
        <dbReference type="PROSITE-ProRule" id="PRU00169"/>
    </source>
</evidence>
<dbReference type="EMBL" id="JAJISD010000014">
    <property type="protein sequence ID" value="MCC8432455.1"/>
    <property type="molecule type" value="Genomic_DNA"/>
</dbReference>
<keyword evidence="1 6" id="KW-0597">Phosphoprotein</keyword>
<dbReference type="Proteomes" id="UP001198862">
    <property type="component" value="Unassembled WGS sequence"/>
</dbReference>
<dbReference type="InterPro" id="IPR011006">
    <property type="entry name" value="CheY-like_superfamily"/>
</dbReference>
<evidence type="ECO:0000256" key="2">
    <source>
        <dbReference type="ARBA" id="ARBA00023012"/>
    </source>
</evidence>
<dbReference type="InterPro" id="IPR036388">
    <property type="entry name" value="WH-like_DNA-bd_sf"/>
</dbReference>
<comment type="caution">
    <text evidence="10">The sequence shown here is derived from an EMBL/GenBank/DDBJ whole genome shotgun (WGS) entry which is preliminary data.</text>
</comment>
<dbReference type="PROSITE" id="PS50110">
    <property type="entry name" value="RESPONSE_REGULATORY"/>
    <property type="match status" value="1"/>
</dbReference>
<feature type="domain" description="Response regulatory" evidence="8">
    <location>
        <begin position="5"/>
        <end position="118"/>
    </location>
</feature>
<dbReference type="PANTHER" id="PTHR48111">
    <property type="entry name" value="REGULATOR OF RPOS"/>
    <property type="match status" value="1"/>
</dbReference>
<gene>
    <name evidence="10" type="ORF">LJ725_26055</name>
</gene>
<dbReference type="InterPro" id="IPR016032">
    <property type="entry name" value="Sig_transdc_resp-reg_C-effctor"/>
</dbReference>
<evidence type="ECO:0000313" key="11">
    <source>
        <dbReference type="Proteomes" id="UP001198862"/>
    </source>
</evidence>
<feature type="domain" description="OmpR/PhoB-type" evidence="9">
    <location>
        <begin position="131"/>
        <end position="231"/>
    </location>
</feature>
<evidence type="ECO:0000256" key="5">
    <source>
        <dbReference type="ARBA" id="ARBA00023163"/>
    </source>
</evidence>
<reference evidence="10 11" key="1">
    <citation type="submission" date="2021-11" db="EMBL/GenBank/DDBJ databases">
        <authorList>
            <person name="Lee D.-H."/>
            <person name="Kim S.-B."/>
        </authorList>
    </citation>
    <scope>NUCLEOTIDE SEQUENCE [LARGE SCALE GENOMIC DNA]</scope>
    <source>
        <strain evidence="10 11">KCTC 52223</strain>
    </source>
</reference>
<keyword evidence="5" id="KW-0804">Transcription</keyword>
<organism evidence="10 11">
    <name type="scientific">Reyranella aquatilis</name>
    <dbReference type="NCBI Taxonomy" id="2035356"/>
    <lineage>
        <taxon>Bacteria</taxon>
        <taxon>Pseudomonadati</taxon>
        <taxon>Pseudomonadota</taxon>
        <taxon>Alphaproteobacteria</taxon>
        <taxon>Hyphomicrobiales</taxon>
        <taxon>Reyranellaceae</taxon>
        <taxon>Reyranella</taxon>
    </lineage>
</organism>